<evidence type="ECO:0000313" key="10">
    <source>
        <dbReference type="EMBL" id="MBP2369984.1"/>
    </source>
</evidence>
<organism evidence="10 11">
    <name type="scientific">Pseudonocardia parietis</name>
    <dbReference type="NCBI Taxonomy" id="570936"/>
    <lineage>
        <taxon>Bacteria</taxon>
        <taxon>Bacillati</taxon>
        <taxon>Actinomycetota</taxon>
        <taxon>Actinomycetes</taxon>
        <taxon>Pseudonocardiales</taxon>
        <taxon>Pseudonocardiaceae</taxon>
        <taxon>Pseudonocardia</taxon>
    </lineage>
</organism>
<sequence length="496" mass="52058">MTTVLPPLQVGSQVPRLARWPVGLVTAVVATVHLVSGSVGRGYWFDEALMLAIGRHHLDWGSADQPPLAPAIAWLADTVAPGSIAVLRIVPSLATAGAVLVAALIARELGGDRRAQTLTALAQATGLWATLAGHWLTPYTLEPLGWLLIVWLLVRWIRLREDRLLLVIGPVLGLAAQTKFQVILFAAVLLAAVLAIGPRGLLGRPALWVSALVGALIAAPTLIWQAMHGWPQLQMGAVVASEAEALSGGRPGTALGLLWLAGPVGLVLVVAGLVFAVADRRLRPYAFLALTFVALWALFVITAGRPYYLNGLHGALAALGAIGFQHRRETGHRRLSWIVWPGAALSVAAAAAIVPLTAMLSAPGVQNGVIAGVRQAWSALPAEERSRTVVISGSYIWAAYLDTAPPGTELPPVHSGNRSYGYFGPPPDDRDVVIFVGLDPAQLAPVVTGLQLAGTSGSGDTLLPPGAEAGAPVWTGGTAQRPWSEVWPELRTLHVG</sequence>
<feature type="transmembrane region" description="Helical" evidence="8">
    <location>
        <begin position="307"/>
        <end position="325"/>
    </location>
</feature>
<dbReference type="InterPro" id="IPR050297">
    <property type="entry name" value="LipidA_mod_glycosyltrf_83"/>
</dbReference>
<gene>
    <name evidence="10" type="ORF">JOF36_005680</name>
</gene>
<keyword evidence="5 8" id="KW-0812">Transmembrane</keyword>
<comment type="subcellular location">
    <subcellularLocation>
        <location evidence="1">Cell membrane</location>
        <topology evidence="1">Multi-pass membrane protein</topology>
    </subcellularLocation>
</comment>
<keyword evidence="11" id="KW-1185">Reference proteome</keyword>
<evidence type="ECO:0000256" key="3">
    <source>
        <dbReference type="ARBA" id="ARBA00022676"/>
    </source>
</evidence>
<evidence type="ECO:0000256" key="4">
    <source>
        <dbReference type="ARBA" id="ARBA00022679"/>
    </source>
</evidence>
<feature type="transmembrane region" description="Helical" evidence="8">
    <location>
        <begin position="20"/>
        <end position="40"/>
    </location>
</feature>
<dbReference type="InterPro" id="IPR038731">
    <property type="entry name" value="RgtA/B/C-like"/>
</dbReference>
<protein>
    <submittedName>
        <fullName evidence="10">4-amino-4-deoxy-L-arabinose transferase-like glycosyltransferase</fullName>
    </submittedName>
</protein>
<evidence type="ECO:0000259" key="9">
    <source>
        <dbReference type="Pfam" id="PF13231"/>
    </source>
</evidence>
<evidence type="ECO:0000256" key="1">
    <source>
        <dbReference type="ARBA" id="ARBA00004651"/>
    </source>
</evidence>
<dbReference type="Proteomes" id="UP001519295">
    <property type="component" value="Unassembled WGS sequence"/>
</dbReference>
<keyword evidence="7 8" id="KW-0472">Membrane</keyword>
<evidence type="ECO:0000256" key="8">
    <source>
        <dbReference type="SAM" id="Phobius"/>
    </source>
</evidence>
<dbReference type="PANTHER" id="PTHR33908:SF11">
    <property type="entry name" value="MEMBRANE PROTEIN"/>
    <property type="match status" value="1"/>
</dbReference>
<feature type="transmembrane region" description="Helical" evidence="8">
    <location>
        <begin position="337"/>
        <end position="360"/>
    </location>
</feature>
<dbReference type="EMBL" id="JAGINU010000001">
    <property type="protein sequence ID" value="MBP2369984.1"/>
    <property type="molecule type" value="Genomic_DNA"/>
</dbReference>
<evidence type="ECO:0000256" key="6">
    <source>
        <dbReference type="ARBA" id="ARBA00022989"/>
    </source>
</evidence>
<keyword evidence="3" id="KW-0328">Glycosyltransferase</keyword>
<reference evidence="10 11" key="1">
    <citation type="submission" date="2021-03" db="EMBL/GenBank/DDBJ databases">
        <title>Sequencing the genomes of 1000 actinobacteria strains.</title>
        <authorList>
            <person name="Klenk H.-P."/>
        </authorList>
    </citation>
    <scope>NUCLEOTIDE SEQUENCE [LARGE SCALE GENOMIC DNA]</scope>
    <source>
        <strain evidence="10 11">DSM 45256</strain>
    </source>
</reference>
<feature type="transmembrane region" description="Helical" evidence="8">
    <location>
        <begin position="285"/>
        <end position="301"/>
    </location>
</feature>
<feature type="transmembrane region" description="Helical" evidence="8">
    <location>
        <begin position="257"/>
        <end position="278"/>
    </location>
</feature>
<dbReference type="Pfam" id="PF13231">
    <property type="entry name" value="PMT_2"/>
    <property type="match status" value="1"/>
</dbReference>
<evidence type="ECO:0000256" key="7">
    <source>
        <dbReference type="ARBA" id="ARBA00023136"/>
    </source>
</evidence>
<feature type="transmembrane region" description="Helical" evidence="8">
    <location>
        <begin position="85"/>
        <end position="106"/>
    </location>
</feature>
<keyword evidence="6 8" id="KW-1133">Transmembrane helix</keyword>
<evidence type="ECO:0000256" key="2">
    <source>
        <dbReference type="ARBA" id="ARBA00022475"/>
    </source>
</evidence>
<dbReference type="RefSeq" id="WP_210032787.1">
    <property type="nucleotide sequence ID" value="NZ_JAGINU010000001.1"/>
</dbReference>
<feature type="domain" description="Glycosyltransferase RgtA/B/C/D-like" evidence="9">
    <location>
        <begin position="64"/>
        <end position="224"/>
    </location>
</feature>
<name>A0ABS4W2T0_9PSEU</name>
<evidence type="ECO:0000313" key="11">
    <source>
        <dbReference type="Proteomes" id="UP001519295"/>
    </source>
</evidence>
<accession>A0ABS4W2T0</accession>
<dbReference type="PANTHER" id="PTHR33908">
    <property type="entry name" value="MANNOSYLTRANSFERASE YKCB-RELATED"/>
    <property type="match status" value="1"/>
</dbReference>
<keyword evidence="2" id="KW-1003">Cell membrane</keyword>
<proteinExistence type="predicted"/>
<comment type="caution">
    <text evidence="10">The sequence shown here is derived from an EMBL/GenBank/DDBJ whole genome shotgun (WGS) entry which is preliminary data.</text>
</comment>
<feature type="transmembrane region" description="Helical" evidence="8">
    <location>
        <begin position="164"/>
        <end position="194"/>
    </location>
</feature>
<feature type="transmembrane region" description="Helical" evidence="8">
    <location>
        <begin position="206"/>
        <end position="227"/>
    </location>
</feature>
<evidence type="ECO:0000256" key="5">
    <source>
        <dbReference type="ARBA" id="ARBA00022692"/>
    </source>
</evidence>
<keyword evidence="4" id="KW-0808">Transferase</keyword>